<evidence type="ECO:0000256" key="3">
    <source>
        <dbReference type="ARBA" id="ARBA00023098"/>
    </source>
</evidence>
<sequence length="445" mass="49314">MKNSLSLRRLTLKPATLFMIRTLSSTAFFLFILLFFTGSPVYSQNNPFVFGDPLPDAPELAYRGNFQVGVQTLELLHKNQPDILNYKENETPEYDRPLTVEVWYPAAKSPDAQRVTYQDYLGSPNDPDRPLEAFSFSGRAIRNATPNDSEGPFPLIIVSHGYPGSRFLMTYLTENLASKGYVVVAIDHTESTHADAGKFASTLYHRALDDFFVLNEMARLNESGSDHFLSGMVDAANTALIGYSMGGYGVLNAGGAGYSPGFVEAFSQMTGGSEKLAERSLADPAYSGTVDSRVKAIVAFAPWGMQRGVWDAEGLENLRIPTFLIAGSEDDISGYEEGVKAIYEGAVNTNRYLLTYLNARHNVAPNPPVSPDLDQADYMHYSEPVWKERRINNINQHFVTAFLGIHLKGLDYESFLDLSANSLEETWKGFVPRTSIGLELRHAKP</sequence>
<dbReference type="InterPro" id="IPR029058">
    <property type="entry name" value="AB_hydrolase_fold"/>
</dbReference>
<feature type="domain" description="PET hydrolase/cutinase-like" evidence="4">
    <location>
        <begin position="146"/>
        <end position="253"/>
    </location>
</feature>
<evidence type="ECO:0000259" key="4">
    <source>
        <dbReference type="Pfam" id="PF12740"/>
    </source>
</evidence>
<dbReference type="Pfam" id="PF12740">
    <property type="entry name" value="PETase"/>
    <property type="match status" value="1"/>
</dbReference>
<keyword evidence="2" id="KW-0442">Lipid degradation</keyword>
<evidence type="ECO:0000313" key="5">
    <source>
        <dbReference type="EMBL" id="MDN3690065.1"/>
    </source>
</evidence>
<dbReference type="InterPro" id="IPR041127">
    <property type="entry name" value="PET_hydrolase/cutinase-like"/>
</dbReference>
<dbReference type="Gene3D" id="3.40.50.1820">
    <property type="entry name" value="alpha/beta hydrolase"/>
    <property type="match status" value="1"/>
</dbReference>
<evidence type="ECO:0000256" key="1">
    <source>
        <dbReference type="ARBA" id="ARBA00022801"/>
    </source>
</evidence>
<keyword evidence="1 5" id="KW-0378">Hydrolase</keyword>
<dbReference type="PANTHER" id="PTHR10272">
    <property type="entry name" value="PLATELET-ACTIVATING FACTOR ACETYLHYDROLASE"/>
    <property type="match status" value="1"/>
</dbReference>
<dbReference type="GO" id="GO:0016787">
    <property type="term" value="F:hydrolase activity"/>
    <property type="evidence" value="ECO:0007669"/>
    <property type="project" value="UniProtKB-KW"/>
</dbReference>
<gene>
    <name evidence="5" type="ORF">QWZ15_19740</name>
</gene>
<reference evidence="6" key="1">
    <citation type="journal article" date="2019" name="Int. J. Syst. Evol. Microbiol.">
        <title>The Global Catalogue of Microorganisms (GCM) 10K type strain sequencing project: providing services to taxonomists for standard genome sequencing and annotation.</title>
        <authorList>
            <consortium name="The Broad Institute Genomics Platform"/>
            <consortium name="The Broad Institute Genome Sequencing Center for Infectious Disease"/>
            <person name="Wu L."/>
            <person name="Ma J."/>
        </authorList>
    </citation>
    <scope>NUCLEOTIDE SEQUENCE [LARGE SCALE GENOMIC DNA]</scope>
    <source>
        <strain evidence="6">CECT 7706</strain>
    </source>
</reference>
<name>A0ABT8CC28_9BACT</name>
<comment type="caution">
    <text evidence="5">The sequence shown here is derived from an EMBL/GenBank/DDBJ whole genome shotgun (WGS) entry which is preliminary data.</text>
</comment>
<evidence type="ECO:0000313" key="6">
    <source>
        <dbReference type="Proteomes" id="UP001236663"/>
    </source>
</evidence>
<organism evidence="5 6">
    <name type="scientific">Cyclobacterium jeungdonense</name>
    <dbReference type="NCBI Taxonomy" id="708087"/>
    <lineage>
        <taxon>Bacteria</taxon>
        <taxon>Pseudomonadati</taxon>
        <taxon>Bacteroidota</taxon>
        <taxon>Cytophagia</taxon>
        <taxon>Cytophagales</taxon>
        <taxon>Cyclobacteriaceae</taxon>
        <taxon>Cyclobacterium</taxon>
    </lineage>
</organism>
<dbReference type="Proteomes" id="UP001236663">
    <property type="component" value="Unassembled WGS sequence"/>
</dbReference>
<keyword evidence="3" id="KW-0443">Lipid metabolism</keyword>
<keyword evidence="6" id="KW-1185">Reference proteome</keyword>
<dbReference type="EMBL" id="JAUFQS010000047">
    <property type="protein sequence ID" value="MDN3690065.1"/>
    <property type="molecule type" value="Genomic_DNA"/>
</dbReference>
<protein>
    <submittedName>
        <fullName evidence="5">Dienelactone hydrolase</fullName>
    </submittedName>
</protein>
<dbReference type="SUPFAM" id="SSF53474">
    <property type="entry name" value="alpha/beta-Hydrolases"/>
    <property type="match status" value="1"/>
</dbReference>
<evidence type="ECO:0000256" key="2">
    <source>
        <dbReference type="ARBA" id="ARBA00022963"/>
    </source>
</evidence>
<accession>A0ABT8CC28</accession>
<dbReference type="PANTHER" id="PTHR10272:SF0">
    <property type="entry name" value="PLATELET-ACTIVATING FACTOR ACETYLHYDROLASE"/>
    <property type="match status" value="1"/>
</dbReference>
<proteinExistence type="predicted"/>